<accession>A0A2R6Y292</accession>
<dbReference type="PROSITE" id="PS50249">
    <property type="entry name" value="MPN"/>
    <property type="match status" value="1"/>
</dbReference>
<sequence>MPVRPSEKTLKLRELPPSERPRERLLSAGAHALSDSELIAILLRTGSKEVSVLHLAEQVLAHARSLRGLLEMDVSELMHLPGLGQAKAIQLKAALELGRRLTREMHARPVIKSPEDAANHLMDRLRYEWQEVFVVLFLNTKHEVIGEKDIFKGTLDASLVHPREVFREAVRMSAHALILAHNHPSGDPSPSREDREVTARFTEAGRLLGIDVLDHVIIGDGRYSSLREMNFLT</sequence>
<dbReference type="PANTHER" id="PTHR30471:SF3">
    <property type="entry name" value="UPF0758 PROTEIN YEES-RELATED"/>
    <property type="match status" value="1"/>
</dbReference>
<dbReference type="InterPro" id="IPR001405">
    <property type="entry name" value="UPF0758"/>
</dbReference>
<dbReference type="EMBL" id="PEBX01000020">
    <property type="protein sequence ID" value="PTQ56752.1"/>
    <property type="molecule type" value="Genomic_DNA"/>
</dbReference>
<dbReference type="GO" id="GO:0008237">
    <property type="term" value="F:metallopeptidase activity"/>
    <property type="evidence" value="ECO:0007669"/>
    <property type="project" value="UniProtKB-KW"/>
</dbReference>
<keyword evidence="6" id="KW-0482">Metalloprotease</keyword>
<dbReference type="SUPFAM" id="SSF47781">
    <property type="entry name" value="RuvA domain 2-like"/>
    <property type="match status" value="1"/>
</dbReference>
<evidence type="ECO:0000259" key="8">
    <source>
        <dbReference type="PROSITE" id="PS50249"/>
    </source>
</evidence>
<dbReference type="PROSITE" id="PS01302">
    <property type="entry name" value="UPF0758"/>
    <property type="match status" value="1"/>
</dbReference>
<dbReference type="InterPro" id="IPR010994">
    <property type="entry name" value="RuvA_2-like"/>
</dbReference>
<dbReference type="Gene3D" id="3.40.140.10">
    <property type="entry name" value="Cytidine Deaminase, domain 2"/>
    <property type="match status" value="1"/>
</dbReference>
<dbReference type="InterPro" id="IPR037518">
    <property type="entry name" value="MPN"/>
</dbReference>
<dbReference type="Proteomes" id="UP000244338">
    <property type="component" value="Unassembled WGS sequence"/>
</dbReference>
<dbReference type="Pfam" id="PF04002">
    <property type="entry name" value="RadC"/>
    <property type="match status" value="1"/>
</dbReference>
<name>A0A2R6Y292_9BACL</name>
<evidence type="ECO:0000256" key="3">
    <source>
        <dbReference type="ARBA" id="ARBA00022723"/>
    </source>
</evidence>
<dbReference type="NCBIfam" id="TIGR00608">
    <property type="entry name" value="radc"/>
    <property type="match status" value="1"/>
</dbReference>
<evidence type="ECO:0000256" key="4">
    <source>
        <dbReference type="ARBA" id="ARBA00022801"/>
    </source>
</evidence>
<evidence type="ECO:0000256" key="7">
    <source>
        <dbReference type="RuleBase" id="RU003797"/>
    </source>
</evidence>
<evidence type="ECO:0000256" key="6">
    <source>
        <dbReference type="ARBA" id="ARBA00023049"/>
    </source>
</evidence>
<dbReference type="SUPFAM" id="SSF102712">
    <property type="entry name" value="JAB1/MPN domain"/>
    <property type="match status" value="1"/>
</dbReference>
<keyword evidence="5" id="KW-0862">Zinc</keyword>
<organism evidence="9 10">
    <name type="scientific">Candidatus Carbonibacillus altaicus</name>
    <dbReference type="NCBI Taxonomy" id="2163959"/>
    <lineage>
        <taxon>Bacteria</taxon>
        <taxon>Bacillati</taxon>
        <taxon>Bacillota</taxon>
        <taxon>Bacilli</taxon>
        <taxon>Bacillales</taxon>
        <taxon>Candidatus Carbonibacillus</taxon>
    </lineage>
</organism>
<keyword evidence="3" id="KW-0479">Metal-binding</keyword>
<dbReference type="InterPro" id="IPR025657">
    <property type="entry name" value="RadC_JAB"/>
</dbReference>
<comment type="caution">
    <text evidence="9">The sequence shown here is derived from an EMBL/GenBank/DDBJ whole genome shotgun (WGS) entry which is preliminary data.</text>
</comment>
<protein>
    <submittedName>
        <fullName evidence="9">DNA repair protein RadC</fullName>
    </submittedName>
</protein>
<keyword evidence="4" id="KW-0378">Hydrolase</keyword>
<dbReference type="CDD" id="cd08071">
    <property type="entry name" value="MPN_DUF2466"/>
    <property type="match status" value="1"/>
</dbReference>
<evidence type="ECO:0000313" key="10">
    <source>
        <dbReference type="Proteomes" id="UP000244338"/>
    </source>
</evidence>
<dbReference type="InterPro" id="IPR020891">
    <property type="entry name" value="UPF0758_CS"/>
</dbReference>
<dbReference type="NCBIfam" id="NF000642">
    <property type="entry name" value="PRK00024.1"/>
    <property type="match status" value="1"/>
</dbReference>
<dbReference type="AlphaFoldDB" id="A0A2R6Y292"/>
<evidence type="ECO:0000256" key="5">
    <source>
        <dbReference type="ARBA" id="ARBA00022833"/>
    </source>
</evidence>
<dbReference type="Pfam" id="PF20582">
    <property type="entry name" value="UPF0758_N"/>
    <property type="match status" value="1"/>
</dbReference>
<evidence type="ECO:0000256" key="1">
    <source>
        <dbReference type="ARBA" id="ARBA00010243"/>
    </source>
</evidence>
<feature type="domain" description="MPN" evidence="8">
    <location>
        <begin position="110"/>
        <end position="232"/>
    </location>
</feature>
<comment type="similarity">
    <text evidence="1 7">Belongs to the UPF0758 family.</text>
</comment>
<proteinExistence type="inferred from homology"/>
<dbReference type="GO" id="GO:0046872">
    <property type="term" value="F:metal ion binding"/>
    <property type="evidence" value="ECO:0007669"/>
    <property type="project" value="UniProtKB-KW"/>
</dbReference>
<gene>
    <name evidence="9" type="ORF">BSOLF_2720</name>
</gene>
<dbReference type="PANTHER" id="PTHR30471">
    <property type="entry name" value="DNA REPAIR PROTEIN RADC"/>
    <property type="match status" value="1"/>
</dbReference>
<evidence type="ECO:0000313" key="9">
    <source>
        <dbReference type="EMBL" id="PTQ56752.1"/>
    </source>
</evidence>
<dbReference type="GO" id="GO:0006508">
    <property type="term" value="P:proteolysis"/>
    <property type="evidence" value="ECO:0007669"/>
    <property type="project" value="UniProtKB-KW"/>
</dbReference>
<evidence type="ECO:0000256" key="2">
    <source>
        <dbReference type="ARBA" id="ARBA00022670"/>
    </source>
</evidence>
<dbReference type="InterPro" id="IPR046778">
    <property type="entry name" value="UPF0758_N"/>
</dbReference>
<reference evidence="10" key="1">
    <citation type="journal article" date="2018" name="Sci. Rep.">
        <title>Lignite coal burning seam in the remote Altai Mountains harbors a hydrogen-driven thermophilic microbial community.</title>
        <authorList>
            <person name="Kadnikov V.V."/>
            <person name="Mardanov A.V."/>
            <person name="Ivasenko D.A."/>
            <person name="Antsiferov D.V."/>
            <person name="Beletsky A.V."/>
            <person name="Karnachuk O.V."/>
            <person name="Ravin N.V."/>
        </authorList>
    </citation>
    <scope>NUCLEOTIDE SEQUENCE [LARGE SCALE GENOMIC DNA]</scope>
</reference>
<keyword evidence="2" id="KW-0645">Protease</keyword>